<dbReference type="PROSITE" id="PS50178">
    <property type="entry name" value="ZF_FYVE"/>
    <property type="match status" value="1"/>
</dbReference>
<dbReference type="GO" id="GO:0005769">
    <property type="term" value="C:early endosome"/>
    <property type="evidence" value="ECO:0007669"/>
    <property type="project" value="TreeGrafter"/>
</dbReference>
<evidence type="ECO:0000256" key="1">
    <source>
        <dbReference type="ARBA" id="ARBA00022574"/>
    </source>
</evidence>
<dbReference type="InterPro" id="IPR000306">
    <property type="entry name" value="Znf_FYVE"/>
</dbReference>
<evidence type="ECO:0000256" key="4">
    <source>
        <dbReference type="ARBA" id="ARBA00022771"/>
    </source>
</evidence>
<dbReference type="AlphaFoldDB" id="F2UIM4"/>
<dbReference type="Pfam" id="PF01363">
    <property type="entry name" value="FYVE"/>
    <property type="match status" value="1"/>
</dbReference>
<dbReference type="InParanoid" id="F2UIM4"/>
<dbReference type="SUPFAM" id="SSF57903">
    <property type="entry name" value="FYVE/PHD zinc finger"/>
    <property type="match status" value="1"/>
</dbReference>
<dbReference type="InterPro" id="IPR042234">
    <property type="entry name" value="WDFY1/WDFY2"/>
</dbReference>
<dbReference type="OrthoDB" id="63070at2759"/>
<proteinExistence type="predicted"/>
<dbReference type="EMBL" id="GL832976">
    <property type="protein sequence ID" value="EGD77073.1"/>
    <property type="molecule type" value="Genomic_DNA"/>
</dbReference>
<evidence type="ECO:0000256" key="6">
    <source>
        <dbReference type="PROSITE-ProRule" id="PRU00091"/>
    </source>
</evidence>
<dbReference type="InterPro" id="IPR015943">
    <property type="entry name" value="WD40/YVTN_repeat-like_dom_sf"/>
</dbReference>
<dbReference type="PANTHER" id="PTHR46189">
    <property type="entry name" value="LD41958P"/>
    <property type="match status" value="1"/>
</dbReference>
<reference evidence="10" key="1">
    <citation type="submission" date="2009-08" db="EMBL/GenBank/DDBJ databases">
        <title>Annotation of Salpingoeca rosetta.</title>
        <authorList>
            <consortium name="The Broad Institute Genome Sequencing Platform"/>
            <person name="Russ C."/>
            <person name="Cuomo C."/>
            <person name="Burger G."/>
            <person name="Gray M.W."/>
            <person name="Holland P.W.H."/>
            <person name="King N."/>
            <person name="Lang F.B.F."/>
            <person name="Roger A.J."/>
            <person name="Ruiz-Trillo I."/>
            <person name="Young S.K."/>
            <person name="Zeng Q."/>
            <person name="Gargeya S."/>
            <person name="Alvarado L."/>
            <person name="Berlin A."/>
            <person name="Chapman S.B."/>
            <person name="Chen Z."/>
            <person name="Freedman E."/>
            <person name="Gellesch M."/>
            <person name="Goldberg J."/>
            <person name="Griggs A."/>
            <person name="Gujja S."/>
            <person name="Heilman E."/>
            <person name="Heiman D."/>
            <person name="Howarth C."/>
            <person name="Mehta T."/>
            <person name="Neiman D."/>
            <person name="Pearson M."/>
            <person name="Roberts A."/>
            <person name="Saif S."/>
            <person name="Shea T."/>
            <person name="Shenoy N."/>
            <person name="Sisk P."/>
            <person name="Stolte C."/>
            <person name="Sykes S."/>
            <person name="White J."/>
            <person name="Yandava C."/>
            <person name="Haas B."/>
            <person name="Nusbaum C."/>
            <person name="Birren B."/>
        </authorList>
    </citation>
    <scope>NUCLEOTIDE SEQUENCE [LARGE SCALE GENOMIC DNA]</scope>
    <source>
        <strain evidence="10">ATCC 50818</strain>
    </source>
</reference>
<feature type="repeat" description="WD" evidence="7">
    <location>
        <begin position="17"/>
        <end position="48"/>
    </location>
</feature>
<dbReference type="InterPro" id="IPR001680">
    <property type="entry name" value="WD40_rpt"/>
</dbReference>
<evidence type="ECO:0000256" key="5">
    <source>
        <dbReference type="ARBA" id="ARBA00022833"/>
    </source>
</evidence>
<dbReference type="OMA" id="EIRCLRW"/>
<protein>
    <recommendedName>
        <fullName evidence="9">FYVE-type domain-containing protein</fullName>
    </recommendedName>
</protein>
<keyword evidence="3" id="KW-0677">Repeat</keyword>
<keyword evidence="1 7" id="KW-0853">WD repeat</keyword>
<dbReference type="RefSeq" id="XP_004990913.1">
    <property type="nucleotide sequence ID" value="XM_004990856.1"/>
</dbReference>
<feature type="domain" description="FYVE-type" evidence="9">
    <location>
        <begin position="280"/>
        <end position="352"/>
    </location>
</feature>
<feature type="region of interest" description="Disordered" evidence="8">
    <location>
        <begin position="403"/>
        <end position="481"/>
    </location>
</feature>
<name>F2UIM4_SALR5</name>
<keyword evidence="4 6" id="KW-0863">Zinc-finger</keyword>
<dbReference type="SMART" id="SM00320">
    <property type="entry name" value="WD40"/>
    <property type="match status" value="5"/>
</dbReference>
<evidence type="ECO:0000256" key="7">
    <source>
        <dbReference type="PROSITE-ProRule" id="PRU00221"/>
    </source>
</evidence>
<dbReference type="FunCoup" id="F2UIM4">
    <property type="interactions" value="1792"/>
</dbReference>
<dbReference type="PANTHER" id="PTHR46189:SF1">
    <property type="entry name" value="LD41958P"/>
    <property type="match status" value="1"/>
</dbReference>
<dbReference type="FunFam" id="3.30.40.10:FF:000105">
    <property type="entry name" value="WD repeat and FYVE domain-containing protein 2"/>
    <property type="match status" value="1"/>
</dbReference>
<dbReference type="Gene3D" id="3.30.40.10">
    <property type="entry name" value="Zinc/RING finger domain, C3HC4 (zinc finger)"/>
    <property type="match status" value="1"/>
</dbReference>
<keyword evidence="5" id="KW-0862">Zinc</keyword>
<dbReference type="InterPro" id="IPR013083">
    <property type="entry name" value="Znf_RING/FYVE/PHD"/>
</dbReference>
<evidence type="ECO:0000313" key="11">
    <source>
        <dbReference type="Proteomes" id="UP000007799"/>
    </source>
</evidence>
<dbReference type="PROSITE" id="PS50294">
    <property type="entry name" value="WD_REPEATS_REGION"/>
    <property type="match status" value="2"/>
</dbReference>
<dbReference type="CDD" id="cd15718">
    <property type="entry name" value="FYVE_WDFY1_like"/>
    <property type="match status" value="1"/>
</dbReference>
<dbReference type="GeneID" id="16071476"/>
<accession>F2UIM4</accession>
<dbReference type="PROSITE" id="PS50082">
    <property type="entry name" value="WD_REPEATS_2"/>
    <property type="match status" value="3"/>
</dbReference>
<evidence type="ECO:0000313" key="10">
    <source>
        <dbReference type="EMBL" id="EGD77073.1"/>
    </source>
</evidence>
<evidence type="ECO:0000256" key="2">
    <source>
        <dbReference type="ARBA" id="ARBA00022723"/>
    </source>
</evidence>
<dbReference type="InterPro" id="IPR036322">
    <property type="entry name" value="WD40_repeat_dom_sf"/>
</dbReference>
<dbReference type="KEGG" id="sre:PTSG_07413"/>
<sequence>MSGTEQVARPQFVSNLSGHHRGAVADAIFVPEAGAVITASADKQVLVWLKRDDSTYWPSLHRLMPAPVTHLCFHEPSRTLFVGLENGAISEYEVSADYNILTATKGYPAHSGAVTGIAYDAQRQQLVSCGRDKTVTVSTTAGNGKRLACVSLPSSCMCLQYDEKSQTTFIGDFSGDLYVYRLENSKLQMVAGPLKGHTGSVRALSWAAQKKWLFSGSFDQTVILWDIGGQKGERIELRCHTSRISTLVHLPEEQTLLSLGTDGLLVIWDLKTQRTPCPDWEESDTCQLCELPFFWNVKKMWENRSVSVRRQHHCRICGKAVCDECSLTRCTYPIMGFETPTRVCNACKEDVMKADRTPLAKRFPSIAAAARARVETKTNTLVISCDDGSVKLMDLTPVLHPDARGLASSDSPSSHHHHHRQQHASLDEVAQQQRAPPTGAALTSVVDLTKRPDSDDDDDDGTDFFSRMDEAEDDDQFTKAA</sequence>
<dbReference type="Proteomes" id="UP000007799">
    <property type="component" value="Unassembled WGS sequence"/>
</dbReference>
<dbReference type="InterPro" id="IPR011011">
    <property type="entry name" value="Znf_FYVE_PHD"/>
</dbReference>
<keyword evidence="11" id="KW-1185">Reference proteome</keyword>
<dbReference type="SMART" id="SM00064">
    <property type="entry name" value="FYVE"/>
    <property type="match status" value="1"/>
</dbReference>
<dbReference type="eggNOG" id="KOG1409">
    <property type="taxonomic scope" value="Eukaryota"/>
</dbReference>
<dbReference type="GO" id="GO:0008270">
    <property type="term" value="F:zinc ion binding"/>
    <property type="evidence" value="ECO:0007669"/>
    <property type="project" value="UniProtKB-KW"/>
</dbReference>
<dbReference type="PROSITE" id="PS00678">
    <property type="entry name" value="WD_REPEATS_1"/>
    <property type="match status" value="2"/>
</dbReference>
<dbReference type="STRING" id="946362.F2UIM4"/>
<dbReference type="SUPFAM" id="SSF50978">
    <property type="entry name" value="WD40 repeat-like"/>
    <property type="match status" value="1"/>
</dbReference>
<keyword evidence="2" id="KW-0479">Metal-binding</keyword>
<feature type="repeat" description="WD" evidence="7">
    <location>
        <begin position="194"/>
        <end position="227"/>
    </location>
</feature>
<evidence type="ECO:0000256" key="8">
    <source>
        <dbReference type="SAM" id="MobiDB-lite"/>
    </source>
</evidence>
<dbReference type="InterPro" id="IPR019775">
    <property type="entry name" value="WD40_repeat_CS"/>
</dbReference>
<dbReference type="Pfam" id="PF00400">
    <property type="entry name" value="WD40"/>
    <property type="match status" value="3"/>
</dbReference>
<dbReference type="Gene3D" id="2.130.10.10">
    <property type="entry name" value="YVTN repeat-like/Quinoprotein amine dehydrogenase"/>
    <property type="match status" value="2"/>
</dbReference>
<evidence type="ECO:0000259" key="9">
    <source>
        <dbReference type="PROSITE" id="PS50178"/>
    </source>
</evidence>
<dbReference type="InterPro" id="IPR017455">
    <property type="entry name" value="Znf_FYVE-rel"/>
</dbReference>
<gene>
    <name evidence="10" type="ORF">PTSG_07413</name>
</gene>
<organism evidence="11">
    <name type="scientific">Salpingoeca rosetta (strain ATCC 50818 / BSB-021)</name>
    <dbReference type="NCBI Taxonomy" id="946362"/>
    <lineage>
        <taxon>Eukaryota</taxon>
        <taxon>Choanoflagellata</taxon>
        <taxon>Craspedida</taxon>
        <taxon>Salpingoecidae</taxon>
        <taxon>Salpingoeca</taxon>
    </lineage>
</organism>
<evidence type="ECO:0000256" key="3">
    <source>
        <dbReference type="ARBA" id="ARBA00022737"/>
    </source>
</evidence>
<feature type="repeat" description="WD" evidence="7">
    <location>
        <begin position="237"/>
        <end position="272"/>
    </location>
</feature>